<gene>
    <name evidence="5" type="ORF">CPter91_2832</name>
</gene>
<proteinExistence type="predicted"/>
<dbReference type="PANTHER" id="PTHR32347:SF23">
    <property type="entry name" value="BLL5650 PROTEIN"/>
    <property type="match status" value="1"/>
</dbReference>
<comment type="subcellular location">
    <subcellularLocation>
        <location evidence="1">Cell envelope</location>
    </subcellularLocation>
</comment>
<reference evidence="5 6" key="1">
    <citation type="submission" date="2015-11" db="EMBL/GenBank/DDBJ databases">
        <title>Exploring the genomic traits of fungus-feeding bacterial genus Collimonas.</title>
        <authorList>
            <person name="Song C."/>
            <person name="Schmidt R."/>
            <person name="de Jager V."/>
            <person name="Krzyzanowska D."/>
            <person name="Jongedijk E."/>
            <person name="Cankar K."/>
            <person name="Beekwilder J."/>
            <person name="van Veen A."/>
            <person name="de Boer W."/>
            <person name="van Veen J.A."/>
            <person name="Garbeva P."/>
        </authorList>
    </citation>
    <scope>NUCLEOTIDE SEQUENCE [LARGE SCALE GENOMIC DNA]</scope>
    <source>
        <strain evidence="5 6">Ter91</strain>
    </source>
</reference>
<evidence type="ECO:0000256" key="2">
    <source>
        <dbReference type="ARBA" id="ARBA00023054"/>
    </source>
</evidence>
<evidence type="ECO:0000256" key="3">
    <source>
        <dbReference type="SAM" id="Coils"/>
    </source>
</evidence>
<organism evidence="5 6">
    <name type="scientific">Collimonas pratensis</name>
    <dbReference type="NCBI Taxonomy" id="279113"/>
    <lineage>
        <taxon>Bacteria</taxon>
        <taxon>Pseudomonadati</taxon>
        <taxon>Pseudomonadota</taxon>
        <taxon>Betaproteobacteria</taxon>
        <taxon>Burkholderiales</taxon>
        <taxon>Oxalobacteraceae</taxon>
        <taxon>Collimonas</taxon>
    </lineage>
</organism>
<dbReference type="RefSeq" id="WP_082792817.1">
    <property type="nucleotide sequence ID" value="NZ_CP013234.1"/>
</dbReference>
<dbReference type="Gene3D" id="2.40.50.100">
    <property type="match status" value="1"/>
</dbReference>
<evidence type="ECO:0000313" key="6">
    <source>
        <dbReference type="Proteomes" id="UP000074561"/>
    </source>
</evidence>
<dbReference type="Gene3D" id="1.10.287.470">
    <property type="entry name" value="Helix hairpin bin"/>
    <property type="match status" value="2"/>
</dbReference>
<dbReference type="Proteomes" id="UP000074561">
    <property type="component" value="Chromosome"/>
</dbReference>
<dbReference type="SUPFAM" id="SSF111369">
    <property type="entry name" value="HlyD-like secretion proteins"/>
    <property type="match status" value="1"/>
</dbReference>
<name>A0A127Q528_9BURK</name>
<feature type="signal peptide" evidence="4">
    <location>
        <begin position="1"/>
        <end position="29"/>
    </location>
</feature>
<evidence type="ECO:0000256" key="4">
    <source>
        <dbReference type="SAM" id="SignalP"/>
    </source>
</evidence>
<sequence>MQYSLADYCKQLVRPAAMAGAVLSYLTLAACTPANDNDWQGYVEGEYVYVAASQGGRLDRLSVQRGQQAALGAPLFALEAGDESAARDQAQRQLKAAEAQLADIQSGKRPQEQEVTRAQLTQAQAAAAKANLQLRRDELQFQAGGIARQQLDDSRAAAETANAQVRQWQSQLTVDRLPSREAQVRAQQAQVAAAQAVLEQADWKLGQKTVTATRAGLVFDTMYREGEWVAAGNPVLRMLPPENVKIRFFVPETTLGRFKLNQALTLSCDGCPANVAVHISYISTESEYNPPIIYSNQSRAKLVYMIEARPAPADALKLHPGQPVEVKLP</sequence>
<dbReference type="InterPro" id="IPR050465">
    <property type="entry name" value="UPF0194_transport"/>
</dbReference>
<dbReference type="STRING" id="279113.CPter91_2832"/>
<keyword evidence="4" id="KW-0732">Signal</keyword>
<dbReference type="AlphaFoldDB" id="A0A127Q528"/>
<dbReference type="GO" id="GO:0030313">
    <property type="term" value="C:cell envelope"/>
    <property type="evidence" value="ECO:0007669"/>
    <property type="project" value="UniProtKB-SubCell"/>
</dbReference>
<evidence type="ECO:0000256" key="1">
    <source>
        <dbReference type="ARBA" id="ARBA00004196"/>
    </source>
</evidence>
<dbReference type="KEGG" id="cpra:CPter91_2832"/>
<protein>
    <submittedName>
        <fullName evidence="5">HlyD secretion family protein</fullName>
    </submittedName>
</protein>
<feature type="coiled-coil region" evidence="3">
    <location>
        <begin position="80"/>
        <end position="171"/>
    </location>
</feature>
<feature type="chain" id="PRO_5007277554" evidence="4">
    <location>
        <begin position="30"/>
        <end position="329"/>
    </location>
</feature>
<dbReference type="OrthoDB" id="8558741at2"/>
<dbReference type="EMBL" id="CP013234">
    <property type="protein sequence ID" value="AMP05178.1"/>
    <property type="molecule type" value="Genomic_DNA"/>
</dbReference>
<evidence type="ECO:0000313" key="5">
    <source>
        <dbReference type="EMBL" id="AMP05178.1"/>
    </source>
</evidence>
<dbReference type="PANTHER" id="PTHR32347">
    <property type="entry name" value="EFFLUX SYSTEM COMPONENT YKNX-RELATED"/>
    <property type="match status" value="1"/>
</dbReference>
<dbReference type="PATRIC" id="fig|279113.9.peg.2797"/>
<keyword evidence="2 3" id="KW-0175">Coiled coil</keyword>
<accession>A0A127Q528</accession>
<dbReference type="Gene3D" id="2.40.30.170">
    <property type="match status" value="1"/>
</dbReference>